<organism evidence="9 10">
    <name type="scientific">Russula ochroleuca</name>
    <dbReference type="NCBI Taxonomy" id="152965"/>
    <lineage>
        <taxon>Eukaryota</taxon>
        <taxon>Fungi</taxon>
        <taxon>Dikarya</taxon>
        <taxon>Basidiomycota</taxon>
        <taxon>Agaricomycotina</taxon>
        <taxon>Agaricomycetes</taxon>
        <taxon>Russulales</taxon>
        <taxon>Russulaceae</taxon>
        <taxon>Russula</taxon>
    </lineage>
</organism>
<protein>
    <recommendedName>
        <fullName evidence="5">FK506-binding protein</fullName>
        <ecNumber evidence="5">5.2.1.8</ecNumber>
    </recommendedName>
</protein>
<evidence type="ECO:0000313" key="10">
    <source>
        <dbReference type="Proteomes" id="UP000759537"/>
    </source>
</evidence>
<dbReference type="GO" id="GO:0000785">
    <property type="term" value="C:chromatin"/>
    <property type="evidence" value="ECO:0007669"/>
    <property type="project" value="TreeGrafter"/>
</dbReference>
<sequence>MPIAVALWSTVVKPGEPVSIVPQGDLVVTNAALGAELADPTGRTSVKLVYMRPVKVTSDDEDEEEKDGDDDDQAVETVLCSFTPGKIEQCTLNLTFEEDDEFLLEVIGKNEIHLSGNYIDQAPDQVPYNEESEPESEYALDEVSSDVEMNPEDLVDLPSDEDEDAERFEEVPSDHEAETAKSAKRPRASDISEHEPISSDKTSKKKAKKLKAENGSAVPAPADADADAQKKGGKKDKKAKKGVESKEGDSKKVEDKEGDAKQEQGDKGSVRELPSGLKIQDAKVGDGPQAKNGMRVSMRYVGKLPTGNVFDSNTKGKPFMFRLGAGEVIKGWDEGVAGMKVGGERLLIIPPSLGYGKRKMEGIPPNSTLRFDVKLLGMK</sequence>
<dbReference type="EC" id="5.2.1.8" evidence="5"/>
<dbReference type="InterPro" id="IPR001179">
    <property type="entry name" value="PPIase_FKBP_dom"/>
</dbReference>
<evidence type="ECO:0000256" key="2">
    <source>
        <dbReference type="ARBA" id="ARBA00007838"/>
    </source>
</evidence>
<feature type="compositionally biased region" description="Basic residues" evidence="7">
    <location>
        <begin position="231"/>
        <end position="240"/>
    </location>
</feature>
<comment type="similarity">
    <text evidence="2">Belongs to the FKBP-type PPIase family. FKBP3/4 subfamily.</text>
</comment>
<dbReference type="PIRSF" id="PIRSF001473">
    <property type="entry name" value="FK506-bp_FPR3"/>
    <property type="match status" value="1"/>
</dbReference>
<comment type="catalytic activity">
    <reaction evidence="1 5 6">
        <text>[protein]-peptidylproline (omega=180) = [protein]-peptidylproline (omega=0)</text>
        <dbReference type="Rhea" id="RHEA:16237"/>
        <dbReference type="Rhea" id="RHEA-COMP:10747"/>
        <dbReference type="Rhea" id="RHEA-COMP:10748"/>
        <dbReference type="ChEBI" id="CHEBI:83833"/>
        <dbReference type="ChEBI" id="CHEBI:83834"/>
        <dbReference type="EC" id="5.2.1.8"/>
    </reaction>
</comment>
<keyword evidence="10" id="KW-1185">Reference proteome</keyword>
<dbReference type="Gene3D" id="2.60.120.340">
    <property type="entry name" value="Nucleoplasmin core domain"/>
    <property type="match status" value="1"/>
</dbReference>
<comment type="caution">
    <text evidence="9">The sequence shown here is derived from an EMBL/GenBank/DDBJ whole genome shotgun (WGS) entry which is preliminary data.</text>
</comment>
<dbReference type="Gene3D" id="3.10.50.40">
    <property type="match status" value="1"/>
</dbReference>
<dbReference type="FunFam" id="3.10.50.40:FF:000006">
    <property type="entry name" value="Peptidyl-prolyl cis-trans isomerase"/>
    <property type="match status" value="1"/>
</dbReference>
<dbReference type="OrthoDB" id="1902587at2759"/>
<proteinExistence type="inferred from homology"/>
<feature type="compositionally biased region" description="Acidic residues" evidence="7">
    <location>
        <begin position="130"/>
        <end position="167"/>
    </location>
</feature>
<feature type="compositionally biased region" description="Basic and acidic residues" evidence="7">
    <location>
        <begin position="241"/>
        <end position="270"/>
    </location>
</feature>
<feature type="compositionally biased region" description="Basic and acidic residues" evidence="7">
    <location>
        <begin position="168"/>
        <end position="202"/>
    </location>
</feature>
<reference evidence="9" key="2">
    <citation type="journal article" date="2020" name="Nat. Commun.">
        <title>Large-scale genome sequencing of mycorrhizal fungi provides insights into the early evolution of symbiotic traits.</title>
        <authorList>
            <person name="Miyauchi S."/>
            <person name="Kiss E."/>
            <person name="Kuo A."/>
            <person name="Drula E."/>
            <person name="Kohler A."/>
            <person name="Sanchez-Garcia M."/>
            <person name="Morin E."/>
            <person name="Andreopoulos B."/>
            <person name="Barry K.W."/>
            <person name="Bonito G."/>
            <person name="Buee M."/>
            <person name="Carver A."/>
            <person name="Chen C."/>
            <person name="Cichocki N."/>
            <person name="Clum A."/>
            <person name="Culley D."/>
            <person name="Crous P.W."/>
            <person name="Fauchery L."/>
            <person name="Girlanda M."/>
            <person name="Hayes R.D."/>
            <person name="Keri Z."/>
            <person name="LaButti K."/>
            <person name="Lipzen A."/>
            <person name="Lombard V."/>
            <person name="Magnuson J."/>
            <person name="Maillard F."/>
            <person name="Murat C."/>
            <person name="Nolan M."/>
            <person name="Ohm R.A."/>
            <person name="Pangilinan J."/>
            <person name="Pereira M.F."/>
            <person name="Perotto S."/>
            <person name="Peter M."/>
            <person name="Pfister S."/>
            <person name="Riley R."/>
            <person name="Sitrit Y."/>
            <person name="Stielow J.B."/>
            <person name="Szollosi G."/>
            <person name="Zifcakova L."/>
            <person name="Stursova M."/>
            <person name="Spatafora J.W."/>
            <person name="Tedersoo L."/>
            <person name="Vaario L.M."/>
            <person name="Yamada A."/>
            <person name="Yan M."/>
            <person name="Wang P."/>
            <person name="Xu J."/>
            <person name="Bruns T."/>
            <person name="Baldrian P."/>
            <person name="Vilgalys R."/>
            <person name="Dunand C."/>
            <person name="Henrissat B."/>
            <person name="Grigoriev I.V."/>
            <person name="Hibbett D."/>
            <person name="Nagy L.G."/>
            <person name="Martin F.M."/>
        </authorList>
    </citation>
    <scope>NUCLEOTIDE SEQUENCE</scope>
    <source>
        <strain evidence="9">Prilba</strain>
    </source>
</reference>
<dbReference type="InterPro" id="IPR023566">
    <property type="entry name" value="PPIase_Fpr3/Fpr4-like"/>
</dbReference>
<evidence type="ECO:0000256" key="6">
    <source>
        <dbReference type="PROSITE-ProRule" id="PRU00277"/>
    </source>
</evidence>
<evidence type="ECO:0000256" key="7">
    <source>
        <dbReference type="SAM" id="MobiDB-lite"/>
    </source>
</evidence>
<dbReference type="SUPFAM" id="SSF54534">
    <property type="entry name" value="FKBP-like"/>
    <property type="match status" value="1"/>
</dbReference>
<gene>
    <name evidence="9" type="ORF">DFH94DRAFT_665693</name>
</gene>
<dbReference type="InterPro" id="IPR046357">
    <property type="entry name" value="PPIase_dom_sf"/>
</dbReference>
<accession>A0A9P5TAX6</accession>
<evidence type="ECO:0000259" key="8">
    <source>
        <dbReference type="PROSITE" id="PS50059"/>
    </source>
</evidence>
<feature type="region of interest" description="Disordered" evidence="7">
    <location>
        <begin position="121"/>
        <end position="291"/>
    </location>
</feature>
<dbReference type="GO" id="GO:0005730">
    <property type="term" value="C:nucleolus"/>
    <property type="evidence" value="ECO:0007669"/>
    <property type="project" value="TreeGrafter"/>
</dbReference>
<keyword evidence="3 5" id="KW-0697">Rotamase</keyword>
<evidence type="ECO:0000256" key="3">
    <source>
        <dbReference type="ARBA" id="ARBA00023110"/>
    </source>
</evidence>
<dbReference type="PROSITE" id="PS50059">
    <property type="entry name" value="FKBP_PPIASE"/>
    <property type="match status" value="1"/>
</dbReference>
<dbReference type="Pfam" id="PF00254">
    <property type="entry name" value="FKBP_C"/>
    <property type="match status" value="1"/>
</dbReference>
<dbReference type="InterPro" id="IPR041232">
    <property type="entry name" value="NPL"/>
</dbReference>
<dbReference type="GO" id="GO:0003755">
    <property type="term" value="F:peptidyl-prolyl cis-trans isomerase activity"/>
    <property type="evidence" value="ECO:0007669"/>
    <property type="project" value="UniProtKB-KW"/>
</dbReference>
<dbReference type="Pfam" id="PF17800">
    <property type="entry name" value="NPL"/>
    <property type="match status" value="1"/>
</dbReference>
<evidence type="ECO:0000256" key="1">
    <source>
        <dbReference type="ARBA" id="ARBA00000971"/>
    </source>
</evidence>
<dbReference type="PANTHER" id="PTHR43811">
    <property type="entry name" value="FKBP-TYPE PEPTIDYL-PROLYL CIS-TRANS ISOMERASE FKPA"/>
    <property type="match status" value="1"/>
</dbReference>
<keyword evidence="4 5" id="KW-0413">Isomerase</keyword>
<feature type="domain" description="PPIase FKBP-type" evidence="8">
    <location>
        <begin position="293"/>
        <end position="379"/>
    </location>
</feature>
<evidence type="ECO:0000256" key="5">
    <source>
        <dbReference type="PIRNR" id="PIRNR001473"/>
    </source>
</evidence>
<dbReference type="EMBL" id="WHVB01000005">
    <property type="protein sequence ID" value="KAF8482871.1"/>
    <property type="molecule type" value="Genomic_DNA"/>
</dbReference>
<dbReference type="Proteomes" id="UP000759537">
    <property type="component" value="Unassembled WGS sequence"/>
</dbReference>
<evidence type="ECO:0000313" key="9">
    <source>
        <dbReference type="EMBL" id="KAF8482871.1"/>
    </source>
</evidence>
<dbReference type="PANTHER" id="PTHR43811:SF19">
    <property type="entry name" value="39 KDA FK506-BINDING NUCLEAR PROTEIN"/>
    <property type="match status" value="1"/>
</dbReference>
<name>A0A9P5TAX6_9AGAM</name>
<reference evidence="9" key="1">
    <citation type="submission" date="2019-10" db="EMBL/GenBank/DDBJ databases">
        <authorList>
            <consortium name="DOE Joint Genome Institute"/>
            <person name="Kuo A."/>
            <person name="Miyauchi S."/>
            <person name="Kiss E."/>
            <person name="Drula E."/>
            <person name="Kohler A."/>
            <person name="Sanchez-Garcia M."/>
            <person name="Andreopoulos B."/>
            <person name="Barry K.W."/>
            <person name="Bonito G."/>
            <person name="Buee M."/>
            <person name="Carver A."/>
            <person name="Chen C."/>
            <person name="Cichocki N."/>
            <person name="Clum A."/>
            <person name="Culley D."/>
            <person name="Crous P.W."/>
            <person name="Fauchery L."/>
            <person name="Girlanda M."/>
            <person name="Hayes R."/>
            <person name="Keri Z."/>
            <person name="LaButti K."/>
            <person name="Lipzen A."/>
            <person name="Lombard V."/>
            <person name="Magnuson J."/>
            <person name="Maillard F."/>
            <person name="Morin E."/>
            <person name="Murat C."/>
            <person name="Nolan M."/>
            <person name="Ohm R."/>
            <person name="Pangilinan J."/>
            <person name="Pereira M."/>
            <person name="Perotto S."/>
            <person name="Peter M."/>
            <person name="Riley R."/>
            <person name="Sitrit Y."/>
            <person name="Stielow B."/>
            <person name="Szollosi G."/>
            <person name="Zifcakova L."/>
            <person name="Stursova M."/>
            <person name="Spatafora J.W."/>
            <person name="Tedersoo L."/>
            <person name="Vaario L.-M."/>
            <person name="Yamada A."/>
            <person name="Yan M."/>
            <person name="Wang P."/>
            <person name="Xu J."/>
            <person name="Bruns T."/>
            <person name="Baldrian P."/>
            <person name="Vilgalys R."/>
            <person name="Henrissat B."/>
            <person name="Grigoriev I.V."/>
            <person name="Hibbett D."/>
            <person name="Nagy L.G."/>
            <person name="Martin F.M."/>
        </authorList>
    </citation>
    <scope>NUCLEOTIDE SEQUENCE</scope>
    <source>
        <strain evidence="9">Prilba</strain>
    </source>
</reference>
<dbReference type="AlphaFoldDB" id="A0A9P5TAX6"/>
<evidence type="ECO:0000256" key="4">
    <source>
        <dbReference type="ARBA" id="ARBA00023235"/>
    </source>
</evidence>